<proteinExistence type="predicted"/>
<dbReference type="Gene3D" id="3.40.630.30">
    <property type="match status" value="1"/>
</dbReference>
<dbReference type="InterPro" id="IPR016181">
    <property type="entry name" value="Acyl_CoA_acyltransferase"/>
</dbReference>
<dbReference type="InterPro" id="IPR000182">
    <property type="entry name" value="GNAT_dom"/>
</dbReference>
<evidence type="ECO:0000256" key="2">
    <source>
        <dbReference type="ARBA" id="ARBA00023315"/>
    </source>
</evidence>
<keyword evidence="1" id="KW-0808">Transferase</keyword>
<protein>
    <submittedName>
        <fullName evidence="4">GNAT family N-acetyltransferase</fullName>
    </submittedName>
</protein>
<keyword evidence="5" id="KW-1185">Reference proteome</keyword>
<evidence type="ECO:0000313" key="5">
    <source>
        <dbReference type="Proteomes" id="UP001629246"/>
    </source>
</evidence>
<accession>A0ABW9AHK8</accession>
<dbReference type="PANTHER" id="PTHR43877">
    <property type="entry name" value="AMINOALKYLPHOSPHONATE N-ACETYLTRANSFERASE-RELATED-RELATED"/>
    <property type="match status" value="1"/>
</dbReference>
<reference evidence="4 5" key="1">
    <citation type="journal article" date="2024" name="Chem. Sci.">
        <title>Discovery of megapolipeptins by genome mining of a Burkholderiales bacteria collection.</title>
        <authorList>
            <person name="Paulo B.S."/>
            <person name="Recchia M.J.J."/>
            <person name="Lee S."/>
            <person name="Fergusson C.H."/>
            <person name="Romanowski S.B."/>
            <person name="Hernandez A."/>
            <person name="Krull N."/>
            <person name="Liu D.Y."/>
            <person name="Cavanagh H."/>
            <person name="Bos A."/>
            <person name="Gray C.A."/>
            <person name="Murphy B.T."/>
            <person name="Linington R.G."/>
            <person name="Eustaquio A.S."/>
        </authorList>
    </citation>
    <scope>NUCLEOTIDE SEQUENCE [LARGE SCALE GENOMIC DNA]</scope>
    <source>
        <strain evidence="4 5">RL21-008-BIB-A</strain>
    </source>
</reference>
<dbReference type="InterPro" id="IPR050832">
    <property type="entry name" value="Bact_Acetyltransf"/>
</dbReference>
<feature type="domain" description="N-acetyltransferase" evidence="3">
    <location>
        <begin position="6"/>
        <end position="145"/>
    </location>
</feature>
<organism evidence="4 5">
    <name type="scientific">Herbaspirillum lusitanum</name>
    <dbReference type="NCBI Taxonomy" id="213312"/>
    <lineage>
        <taxon>Bacteria</taxon>
        <taxon>Pseudomonadati</taxon>
        <taxon>Pseudomonadota</taxon>
        <taxon>Betaproteobacteria</taxon>
        <taxon>Burkholderiales</taxon>
        <taxon>Oxalobacteraceae</taxon>
        <taxon>Herbaspirillum</taxon>
    </lineage>
</organism>
<comment type="caution">
    <text evidence="4">The sequence shown here is derived from an EMBL/GenBank/DDBJ whole genome shotgun (WGS) entry which is preliminary data.</text>
</comment>
<evidence type="ECO:0000313" key="4">
    <source>
        <dbReference type="EMBL" id="MFL9927223.1"/>
    </source>
</evidence>
<dbReference type="Proteomes" id="UP001629246">
    <property type="component" value="Unassembled WGS sequence"/>
</dbReference>
<name>A0ABW9AHK8_9BURK</name>
<evidence type="ECO:0000259" key="3">
    <source>
        <dbReference type="PROSITE" id="PS51186"/>
    </source>
</evidence>
<keyword evidence="2" id="KW-0012">Acyltransferase</keyword>
<dbReference type="EMBL" id="JAQQFM010000013">
    <property type="protein sequence ID" value="MFL9927223.1"/>
    <property type="molecule type" value="Genomic_DNA"/>
</dbReference>
<gene>
    <name evidence="4" type="ORF">PQR62_23325</name>
</gene>
<dbReference type="RefSeq" id="WP_408160463.1">
    <property type="nucleotide sequence ID" value="NZ_JAQQFM010000013.1"/>
</dbReference>
<sequence>MEHLPIHTRQAVPADHAEIAGLLCQLGYKIDAAQVLAKLNAMQGSSADLVLLASKEDKIIGCISLHVLAMFHRTGSLGRITSLVADREHRGQGIGKALMAAAHQWFIDNECVKLEVTSADQRLDAHRFYESLGFERDGQRFSREV</sequence>
<dbReference type="Pfam" id="PF00583">
    <property type="entry name" value="Acetyltransf_1"/>
    <property type="match status" value="1"/>
</dbReference>
<dbReference type="CDD" id="cd04301">
    <property type="entry name" value="NAT_SF"/>
    <property type="match status" value="1"/>
</dbReference>
<evidence type="ECO:0000256" key="1">
    <source>
        <dbReference type="ARBA" id="ARBA00022679"/>
    </source>
</evidence>
<dbReference type="PROSITE" id="PS51186">
    <property type="entry name" value="GNAT"/>
    <property type="match status" value="1"/>
</dbReference>
<dbReference type="SUPFAM" id="SSF55729">
    <property type="entry name" value="Acyl-CoA N-acyltransferases (Nat)"/>
    <property type="match status" value="1"/>
</dbReference>